<evidence type="ECO:0000313" key="5">
    <source>
        <dbReference type="EMBL" id="RHZ52657.1"/>
    </source>
</evidence>
<feature type="region of interest" description="Disordered" evidence="2">
    <location>
        <begin position="687"/>
        <end position="710"/>
    </location>
</feature>
<dbReference type="GO" id="GO:0003676">
    <property type="term" value="F:nucleic acid binding"/>
    <property type="evidence" value="ECO:0007669"/>
    <property type="project" value="InterPro"/>
</dbReference>
<feature type="domain" description="CCHC-type" evidence="3">
    <location>
        <begin position="799"/>
        <end position="815"/>
    </location>
</feature>
<organism evidence="5 6">
    <name type="scientific">Diversispora epigaea</name>
    <dbReference type="NCBI Taxonomy" id="1348612"/>
    <lineage>
        <taxon>Eukaryota</taxon>
        <taxon>Fungi</taxon>
        <taxon>Fungi incertae sedis</taxon>
        <taxon>Mucoromycota</taxon>
        <taxon>Glomeromycotina</taxon>
        <taxon>Glomeromycetes</taxon>
        <taxon>Diversisporales</taxon>
        <taxon>Diversisporaceae</taxon>
        <taxon>Diversispora</taxon>
    </lineage>
</organism>
<sequence>MNNSLLYNESSLPFNNTNNNTTETTLYQGKIFDTWQQAFDIIKVKYDRVERNPDGTFRKRTIKCEHQGTYIAKSNEKQTTTKRIGCTWYINLSEPQSKNPFKHVYVTTFHDTHSHILNPSVIQFGNNKNIPSEIMKEIKFLTVQYKMGATTQRQYLEAKFPGQIIYNEDLYYAIQNFRPQNKNNSNDAAKLYTRLLLSSQENPMWKVAIKFDDNNTLTHLFWMSPSQLELWYQFSDIVVQDVTCKTNRYDMALSLFVVLDENRNIRLVAQALLIDETKESHEWSFKQINLATNNMHPRVIMTDSDPAVHAAIRSTFVTTYPMHCTFYISQNLIKKLQKLLGKKFHEFSSQQFTAGLYTSSPVESINAWIKSYIFNSNISLCELANIIDKRQFSEDKNYQLILWKAAIPCISTHVSTSTFMFSSIDKKLEEYLPPAILELQRNEIRQCVFYDAMQVNQEIINEFDEYNLSDQYLKNMSDARQTTASCMIFDVNKEQITSMWAVSVGNKLIEKHFIILLSNNSHHCSCLSLINREIVCRHYFQIMFRSPIAKFHIRLIPSCWYYKNKDPSKEPFLVATKFEEISIPSIPESNIPFLTAVNHSTLHDSITQHKRLTDIQLYGKIAGLIQKVTMKAIKKKDVRIINILEDYLKDDENIDNNFEDLESNLDNNFGDLESNLDNNFEDLESNKENQSHVLKNPNKQKKSKGRPKGTKRIKAFYEKSSAISSGNSKQYKCSHCGNMESNLDNNFEDLESNKENQSHVLKNPNKQKKSKGRPKGTKRIKAFYEKSSAISSGNSKQYKCSHCGNMGHNKRNCDQINSI</sequence>
<dbReference type="InterPro" id="IPR018289">
    <property type="entry name" value="MULE_transposase_dom"/>
</dbReference>
<feature type="compositionally biased region" description="Basic residues" evidence="2">
    <location>
        <begin position="698"/>
        <end position="710"/>
    </location>
</feature>
<dbReference type="InterPro" id="IPR031052">
    <property type="entry name" value="FHY3/FAR1"/>
</dbReference>
<proteinExistence type="predicted"/>
<keyword evidence="6" id="KW-1185">Reference proteome</keyword>
<gene>
    <name evidence="5" type="ORF">Glove_459g6</name>
</gene>
<evidence type="ECO:0000259" key="3">
    <source>
        <dbReference type="PROSITE" id="PS50158"/>
    </source>
</evidence>
<dbReference type="OrthoDB" id="2348750at2759"/>
<dbReference type="Proteomes" id="UP000266861">
    <property type="component" value="Unassembled WGS sequence"/>
</dbReference>
<feature type="region of interest" description="Disordered" evidence="2">
    <location>
        <begin position="754"/>
        <end position="778"/>
    </location>
</feature>
<protein>
    <recommendedName>
        <fullName evidence="7">CCHC-type domain-containing protein</fullName>
    </recommendedName>
</protein>
<dbReference type="InterPro" id="IPR001878">
    <property type="entry name" value="Znf_CCHC"/>
</dbReference>
<evidence type="ECO:0000256" key="1">
    <source>
        <dbReference type="PROSITE-ProRule" id="PRU00047"/>
    </source>
</evidence>
<comment type="caution">
    <text evidence="5">The sequence shown here is derived from an EMBL/GenBank/DDBJ whole genome shotgun (WGS) entry which is preliminary data.</text>
</comment>
<evidence type="ECO:0008006" key="7">
    <source>
        <dbReference type="Google" id="ProtNLM"/>
    </source>
</evidence>
<dbReference type="PROSITE" id="PS50158">
    <property type="entry name" value="ZF_CCHC"/>
    <property type="match status" value="1"/>
</dbReference>
<evidence type="ECO:0000256" key="2">
    <source>
        <dbReference type="SAM" id="MobiDB-lite"/>
    </source>
</evidence>
<dbReference type="PROSITE" id="PS50966">
    <property type="entry name" value="ZF_SWIM"/>
    <property type="match status" value="1"/>
</dbReference>
<dbReference type="PANTHER" id="PTHR31669:SF261">
    <property type="entry name" value="FAR1 FAMILY PROTEIN, EXPRESSED"/>
    <property type="match status" value="1"/>
</dbReference>
<dbReference type="GO" id="GO:0008270">
    <property type="term" value="F:zinc ion binding"/>
    <property type="evidence" value="ECO:0007669"/>
    <property type="project" value="UniProtKB-KW"/>
</dbReference>
<dbReference type="STRING" id="1348612.A0A397GQ23"/>
<keyword evidence="1" id="KW-0863">Zinc-finger</keyword>
<evidence type="ECO:0000259" key="4">
    <source>
        <dbReference type="PROSITE" id="PS50966"/>
    </source>
</evidence>
<keyword evidence="1" id="KW-0479">Metal-binding</keyword>
<dbReference type="PANTHER" id="PTHR31669">
    <property type="entry name" value="PROTEIN FAR1-RELATED SEQUENCE 10-RELATED"/>
    <property type="match status" value="1"/>
</dbReference>
<name>A0A397GQ23_9GLOM</name>
<keyword evidence="1" id="KW-0862">Zinc</keyword>
<evidence type="ECO:0000313" key="6">
    <source>
        <dbReference type="Proteomes" id="UP000266861"/>
    </source>
</evidence>
<feature type="compositionally biased region" description="Basic residues" evidence="2">
    <location>
        <begin position="765"/>
        <end position="778"/>
    </location>
</feature>
<feature type="domain" description="SWIM-type" evidence="4">
    <location>
        <begin position="513"/>
        <end position="547"/>
    </location>
</feature>
<accession>A0A397GQ23</accession>
<dbReference type="EMBL" id="PQFF01000401">
    <property type="protein sequence ID" value="RHZ52657.1"/>
    <property type="molecule type" value="Genomic_DNA"/>
</dbReference>
<reference evidence="5 6" key="1">
    <citation type="submission" date="2018-08" db="EMBL/GenBank/DDBJ databases">
        <title>Genome and evolution of the arbuscular mycorrhizal fungus Diversispora epigaea (formerly Glomus versiforme) and its bacterial endosymbionts.</title>
        <authorList>
            <person name="Sun X."/>
            <person name="Fei Z."/>
            <person name="Harrison M."/>
        </authorList>
    </citation>
    <scope>NUCLEOTIDE SEQUENCE [LARGE SCALE GENOMIC DNA]</scope>
    <source>
        <strain evidence="5 6">IT104</strain>
    </source>
</reference>
<dbReference type="GO" id="GO:0006355">
    <property type="term" value="P:regulation of DNA-templated transcription"/>
    <property type="evidence" value="ECO:0007669"/>
    <property type="project" value="InterPro"/>
</dbReference>
<dbReference type="AlphaFoldDB" id="A0A397GQ23"/>
<dbReference type="InterPro" id="IPR007527">
    <property type="entry name" value="Znf_SWIM"/>
</dbReference>
<dbReference type="Pfam" id="PF10551">
    <property type="entry name" value="MULE"/>
    <property type="match status" value="1"/>
</dbReference>